<dbReference type="Proteomes" id="UP000605676">
    <property type="component" value="Unassembled WGS sequence"/>
</dbReference>
<dbReference type="PANTHER" id="PTHR43751">
    <property type="entry name" value="SULFATASE"/>
    <property type="match status" value="1"/>
</dbReference>
<dbReference type="PROSITE" id="PS51257">
    <property type="entry name" value="PROKAR_LIPOPROTEIN"/>
    <property type="match status" value="1"/>
</dbReference>
<proteinExistence type="predicted"/>
<dbReference type="Gene3D" id="3.40.720.10">
    <property type="entry name" value="Alkaline Phosphatase, subunit A"/>
    <property type="match status" value="1"/>
</dbReference>
<accession>A0ABS1HL51</accession>
<protein>
    <submittedName>
        <fullName evidence="2">Arylsulfatase</fullName>
    </submittedName>
</protein>
<keyword evidence="3" id="KW-1185">Reference proteome</keyword>
<gene>
    <name evidence="2" type="ORF">JIV24_13160</name>
</gene>
<evidence type="ECO:0000313" key="3">
    <source>
        <dbReference type="Proteomes" id="UP000605676"/>
    </source>
</evidence>
<dbReference type="Gene3D" id="3.30.1120.10">
    <property type="match status" value="1"/>
</dbReference>
<dbReference type="Pfam" id="PF00884">
    <property type="entry name" value="Sulfatase"/>
    <property type="match status" value="1"/>
</dbReference>
<dbReference type="EMBL" id="JAENRR010000030">
    <property type="protein sequence ID" value="MBK3518287.1"/>
    <property type="molecule type" value="Genomic_DNA"/>
</dbReference>
<organism evidence="2 3">
    <name type="scientific">Carboxylicivirga marina</name>
    <dbReference type="NCBI Taxonomy" id="2800988"/>
    <lineage>
        <taxon>Bacteria</taxon>
        <taxon>Pseudomonadati</taxon>
        <taxon>Bacteroidota</taxon>
        <taxon>Bacteroidia</taxon>
        <taxon>Marinilabiliales</taxon>
        <taxon>Marinilabiliaceae</taxon>
        <taxon>Carboxylicivirga</taxon>
    </lineage>
</organism>
<dbReference type="PANTHER" id="PTHR43751:SF3">
    <property type="entry name" value="SULFATASE N-TERMINAL DOMAIN-CONTAINING PROTEIN"/>
    <property type="match status" value="1"/>
</dbReference>
<dbReference type="InterPro" id="IPR000917">
    <property type="entry name" value="Sulfatase_N"/>
</dbReference>
<dbReference type="RefSeq" id="WP_200465514.1">
    <property type="nucleotide sequence ID" value="NZ_JAENRR010000030.1"/>
</dbReference>
<dbReference type="InterPro" id="IPR017850">
    <property type="entry name" value="Alkaline_phosphatase_core_sf"/>
</dbReference>
<dbReference type="CDD" id="cd16145">
    <property type="entry name" value="ARS_like"/>
    <property type="match status" value="1"/>
</dbReference>
<comment type="caution">
    <text evidence="2">The sequence shown here is derived from an EMBL/GenBank/DDBJ whole genome shotgun (WGS) entry which is preliminary data.</text>
</comment>
<feature type="domain" description="Sulfatase N-terminal" evidence="1">
    <location>
        <begin position="38"/>
        <end position="376"/>
    </location>
</feature>
<dbReference type="SUPFAM" id="SSF53649">
    <property type="entry name" value="Alkaline phosphatase-like"/>
    <property type="match status" value="1"/>
</dbReference>
<reference evidence="2 3" key="1">
    <citation type="submission" date="2021-01" db="EMBL/GenBank/DDBJ databases">
        <title>Carboxyliciviraga sp.nov., isolated from coastal sediments.</title>
        <authorList>
            <person name="Lu D."/>
            <person name="Zhang T."/>
        </authorList>
    </citation>
    <scope>NUCLEOTIDE SEQUENCE [LARGE SCALE GENOMIC DNA]</scope>
    <source>
        <strain evidence="2 3">N1Y132</strain>
    </source>
</reference>
<name>A0ABS1HL51_9BACT</name>
<dbReference type="InterPro" id="IPR052701">
    <property type="entry name" value="GAG_Ulvan_Degrading_Sulfatases"/>
</dbReference>
<evidence type="ECO:0000313" key="2">
    <source>
        <dbReference type="EMBL" id="MBK3518287.1"/>
    </source>
</evidence>
<evidence type="ECO:0000259" key="1">
    <source>
        <dbReference type="Pfam" id="PF00884"/>
    </source>
</evidence>
<sequence length="481" mass="53849">MKTVNLSVFSLLLLLFTGVLTGCGVKQNEQDKSKVRRPNVIYILADDLGYADLSCYGQTKFSTPNIDKLAEKGIKFTQHYSGSTVCAPSRSALMTGQHTGHTYIRGNWEHKPEGQHPIRTEDFTIAELFKQAGYATGAFGKWGLGYPGSVGDANNQGFDTFFGYNCQRIGHNYYPYFLRSNQDSLVLEANAGQKTGLYAPNLIHDKTLEFIETHKDEPFFLYVPSIIPHAELFAPEEYLKLFRGKFNPEHAYKGVDEGKNYKNGGYGSQPESHAAFAAMVTLLDDQVGEIVSKVEELGIADHTLIIFTSDNGPHKEGGAQPDYFDSNGAYKGYKRDLYEGGIRVPFIASWKGMINEGSTSDHISAFWDMMPTFADMVAVDHPEKVDGISMLPTLINQGHQKEHEYLYWEFNAVGGRKAVRMGKWKAIQYGIRKNPDAPLRLYNLEEDAGETKDLAAQHPEVVEKIRDIMKEASTESPIFKF</sequence>